<name>W2TED9_NECAM</name>
<dbReference type="STRING" id="51031.W2TED9"/>
<evidence type="ECO:0000313" key="2">
    <source>
        <dbReference type="EMBL" id="ETN79362.1"/>
    </source>
</evidence>
<organism evidence="2 3">
    <name type="scientific">Necator americanus</name>
    <name type="common">Human hookworm</name>
    <dbReference type="NCBI Taxonomy" id="51031"/>
    <lineage>
        <taxon>Eukaryota</taxon>
        <taxon>Metazoa</taxon>
        <taxon>Ecdysozoa</taxon>
        <taxon>Nematoda</taxon>
        <taxon>Chromadorea</taxon>
        <taxon>Rhabditida</taxon>
        <taxon>Rhabditina</taxon>
        <taxon>Rhabditomorpha</taxon>
        <taxon>Strongyloidea</taxon>
        <taxon>Ancylostomatidae</taxon>
        <taxon>Bunostominae</taxon>
        <taxon>Necator</taxon>
    </lineage>
</organism>
<proteinExistence type="predicted"/>
<evidence type="ECO:0000313" key="3">
    <source>
        <dbReference type="Proteomes" id="UP000053676"/>
    </source>
</evidence>
<dbReference type="KEGG" id="nai:NECAME_09860"/>
<protein>
    <recommendedName>
        <fullName evidence="1">STAS domain-containing protein</fullName>
    </recommendedName>
</protein>
<feature type="domain" description="STAS" evidence="1">
    <location>
        <begin position="1"/>
        <end position="61"/>
    </location>
</feature>
<gene>
    <name evidence="2" type="ORF">NECAME_09860</name>
</gene>
<dbReference type="InterPro" id="IPR036513">
    <property type="entry name" value="STAS_dom_sf"/>
</dbReference>
<dbReference type="Pfam" id="PF01740">
    <property type="entry name" value="STAS"/>
    <property type="match status" value="1"/>
</dbReference>
<dbReference type="AlphaFoldDB" id="W2TED9"/>
<dbReference type="Gene3D" id="3.30.750.24">
    <property type="entry name" value="STAS domain"/>
    <property type="match status" value="1"/>
</dbReference>
<dbReference type="SUPFAM" id="SSF52091">
    <property type="entry name" value="SpoIIaa-like"/>
    <property type="match status" value="1"/>
</dbReference>
<accession>W2TED9</accession>
<keyword evidence="3" id="KW-1185">Reference proteome</keyword>
<dbReference type="OrthoDB" id="288203at2759"/>
<dbReference type="PROSITE" id="PS50801">
    <property type="entry name" value="STAS"/>
    <property type="match status" value="1"/>
</dbReference>
<evidence type="ECO:0000259" key="1">
    <source>
        <dbReference type="PROSITE" id="PS50801"/>
    </source>
</evidence>
<reference evidence="3" key="1">
    <citation type="journal article" date="2014" name="Nat. Genet.">
        <title>Genome of the human hookworm Necator americanus.</title>
        <authorList>
            <person name="Tang Y.T."/>
            <person name="Gao X."/>
            <person name="Rosa B.A."/>
            <person name="Abubucker S."/>
            <person name="Hallsworth-Pepin K."/>
            <person name="Martin J."/>
            <person name="Tyagi R."/>
            <person name="Heizer E."/>
            <person name="Zhang X."/>
            <person name="Bhonagiri-Palsikar V."/>
            <person name="Minx P."/>
            <person name="Warren W.C."/>
            <person name="Wang Q."/>
            <person name="Zhan B."/>
            <person name="Hotez P.J."/>
            <person name="Sternberg P.W."/>
            <person name="Dougall A."/>
            <person name="Gaze S.T."/>
            <person name="Mulvenna J."/>
            <person name="Sotillo J."/>
            <person name="Ranganathan S."/>
            <person name="Rabelo E.M."/>
            <person name="Wilson R.K."/>
            <person name="Felgner P.L."/>
            <person name="Bethony J."/>
            <person name="Hawdon J.M."/>
            <person name="Gasser R.B."/>
            <person name="Loukas A."/>
            <person name="Mitreva M."/>
        </authorList>
    </citation>
    <scope>NUCLEOTIDE SEQUENCE [LARGE SCALE GENOMIC DNA]</scope>
</reference>
<dbReference type="Proteomes" id="UP000053676">
    <property type="component" value="Unassembled WGS sequence"/>
</dbReference>
<dbReference type="EMBL" id="KI659520">
    <property type="protein sequence ID" value="ETN79362.1"/>
    <property type="molecule type" value="Genomic_DNA"/>
</dbReference>
<sequence>MKLRYISFESSVPPPDSTVLRFIILDCTGMAYVDPEALAMLSQIYSDLRTDNIKLLFSGVNCNVSMNGYRDVIALSTTPSHQDLLYRLSPEPV</sequence>
<dbReference type="InterPro" id="IPR002645">
    <property type="entry name" value="STAS_dom"/>
</dbReference>